<evidence type="ECO:0000313" key="1">
    <source>
        <dbReference type="EMBL" id="BCB80887.1"/>
    </source>
</evidence>
<reference evidence="1 2" key="1">
    <citation type="submission" date="2020-03" db="EMBL/GenBank/DDBJ databases">
        <title>Whole genome shotgun sequence of Phytohabitans flavus NBRC 107702.</title>
        <authorList>
            <person name="Komaki H."/>
            <person name="Tamura T."/>
        </authorList>
    </citation>
    <scope>NUCLEOTIDE SEQUENCE [LARGE SCALE GENOMIC DNA]</scope>
    <source>
        <strain evidence="1 2">NBRC 107702</strain>
    </source>
</reference>
<sequence>MAEPTLTLRDIAALAGVQRAVVSMWRRRPRVRGQHMPFPDAVSTTGAVERFQRDDVVEWLSRTGRGNNAQQQLDAPALSVPVGVSLEDLVTLLCLYAYGDTDLGDLTTADRESLAERGDRSDRFLLTEVRQLRVDDEGLRFIDDLVEASRGLPEALARLEGGPAGRALGRREFTVEATALLNAVIRAGTLYLDPDGVPIVLTGGPLGLPLAVGSDARELVVVGNGPAERALRRRVAIHGLDVSDDAVPPLVRVLSVLGQELGAALDKVDDLLLGLGKNEVGVVIGPASALCEPLRGDDERFRAKMLRPGRLVAAVRLPRGMWREAHRQALGMWICTGDRTTDRPMVADLGAFPPTDMAVEDVSADISGALSGDSRRAFRYLRVADLPDILTGSPIVPQGARAPHLKASSDDHLDRVQAAALVTVESQPPLDVLVTAAPGTMVLRQRSLGELRDAGLMEVHRGSRIDSDAGVADGSVLVLSADGTMDGVVLDPFDAARLYPRASRTEPGDVVFVGGTSPCARVDERGGALVASPSRILRLRSGAGVGPHTMAAIINYQSSTREWPTWSVPRLDSDAAEALEAALADASTYGAALRDRQAALHDLITALIDGVAAGAVSVVPRSRP</sequence>
<name>A0A6F8Y4A3_9ACTN</name>
<reference evidence="1 2" key="2">
    <citation type="submission" date="2020-03" db="EMBL/GenBank/DDBJ databases">
        <authorList>
            <person name="Ichikawa N."/>
            <person name="Kimura A."/>
            <person name="Kitahashi Y."/>
            <person name="Uohara A."/>
        </authorList>
    </citation>
    <scope>NUCLEOTIDE SEQUENCE [LARGE SCALE GENOMIC DNA]</scope>
    <source>
        <strain evidence="1 2">NBRC 107702</strain>
    </source>
</reference>
<accession>A0A6F8Y4A3</accession>
<gene>
    <name evidence="1" type="ORF">Pflav_072970</name>
</gene>
<proteinExistence type="predicted"/>
<dbReference type="Proteomes" id="UP000502508">
    <property type="component" value="Chromosome"/>
</dbReference>
<dbReference type="AlphaFoldDB" id="A0A6F8Y4A3"/>
<dbReference type="EMBL" id="AP022870">
    <property type="protein sequence ID" value="BCB80887.1"/>
    <property type="molecule type" value="Genomic_DNA"/>
</dbReference>
<evidence type="ECO:0000313" key="2">
    <source>
        <dbReference type="Proteomes" id="UP000502508"/>
    </source>
</evidence>
<dbReference type="KEGG" id="pfla:Pflav_072970"/>
<organism evidence="1 2">
    <name type="scientific">Phytohabitans flavus</name>
    <dbReference type="NCBI Taxonomy" id="1076124"/>
    <lineage>
        <taxon>Bacteria</taxon>
        <taxon>Bacillati</taxon>
        <taxon>Actinomycetota</taxon>
        <taxon>Actinomycetes</taxon>
        <taxon>Micromonosporales</taxon>
        <taxon>Micromonosporaceae</taxon>
    </lineage>
</organism>
<protein>
    <submittedName>
        <fullName evidence="1">Uncharacterized protein</fullName>
    </submittedName>
</protein>
<keyword evidence="2" id="KW-1185">Reference proteome</keyword>